<gene>
    <name evidence="1" type="primary">avrRpt2</name>
    <name evidence="1" type="ORF">BLA6863_00892</name>
</gene>
<name>A0A6P2HYI6_BURL3</name>
<dbReference type="InterPro" id="IPR022118">
    <property type="entry name" value="Peptidase_C70_AvrRpt2"/>
</dbReference>
<keyword evidence="1" id="KW-0378">Hydrolase</keyword>
<dbReference type="Pfam" id="PF12385">
    <property type="entry name" value="Peptidase_C70"/>
    <property type="match status" value="1"/>
</dbReference>
<dbReference type="GO" id="GO:0008233">
    <property type="term" value="F:peptidase activity"/>
    <property type="evidence" value="ECO:0007669"/>
    <property type="project" value="UniProtKB-KW"/>
</dbReference>
<dbReference type="RefSeq" id="WP_174937839.1">
    <property type="nucleotide sequence ID" value="NZ_CABVPY010000004.1"/>
</dbReference>
<dbReference type="Proteomes" id="UP000494170">
    <property type="component" value="Unassembled WGS sequence"/>
</dbReference>
<dbReference type="EMBL" id="CABVPY010000004">
    <property type="protein sequence ID" value="VWB22412.1"/>
    <property type="molecule type" value="Genomic_DNA"/>
</dbReference>
<reference evidence="1 2" key="1">
    <citation type="submission" date="2019-09" db="EMBL/GenBank/DDBJ databases">
        <authorList>
            <person name="Depoorter E."/>
        </authorList>
    </citation>
    <scope>NUCLEOTIDE SEQUENCE [LARGE SCALE GENOMIC DNA]</scope>
    <source>
        <strain evidence="1">LMG 6863</strain>
    </source>
</reference>
<evidence type="ECO:0000313" key="1">
    <source>
        <dbReference type="EMBL" id="VWB22412.1"/>
    </source>
</evidence>
<evidence type="ECO:0000313" key="2">
    <source>
        <dbReference type="Proteomes" id="UP000494170"/>
    </source>
</evidence>
<sequence length="165" mass="18212">MVDVRLNVPMVDQSGVKKTKSGSKALKNACWYAAACMVSYFHRPGPRLGLPALWRADQGLHFSRIPDLCAVEGLMALNQPTSITPEWLAKVLTDFGPIWAAGNFLERPDEPDDDIGHVIVITGIRHGIVHYNDPEGLPARTMLLSTLDTGRHKPDGLLVKRPDCY</sequence>
<proteinExistence type="predicted"/>
<accession>A0A6P2HYI6</accession>
<dbReference type="AlphaFoldDB" id="A0A6P2HYI6"/>
<dbReference type="GO" id="GO:0006508">
    <property type="term" value="P:proteolysis"/>
    <property type="evidence" value="ECO:0007669"/>
    <property type="project" value="UniProtKB-KW"/>
</dbReference>
<dbReference type="EC" id="3.4.22.-" evidence="1"/>
<protein>
    <submittedName>
        <fullName evidence="1">Cysteine protease avirulence protein AvrRpt2</fullName>
        <ecNumber evidence="1">3.4.22.-</ecNumber>
    </submittedName>
</protein>
<keyword evidence="1" id="KW-0645">Protease</keyword>
<organism evidence="1 2">
    <name type="scientific">Burkholderia lata (strain ATCC 17760 / DSM 23089 / LMG 22485 / NCIMB 9086 / R18194 / 383)</name>
    <dbReference type="NCBI Taxonomy" id="482957"/>
    <lineage>
        <taxon>Bacteria</taxon>
        <taxon>Pseudomonadati</taxon>
        <taxon>Pseudomonadota</taxon>
        <taxon>Betaproteobacteria</taxon>
        <taxon>Burkholderiales</taxon>
        <taxon>Burkholderiaceae</taxon>
        <taxon>Burkholderia</taxon>
        <taxon>Burkholderia cepacia complex</taxon>
    </lineage>
</organism>